<protein>
    <submittedName>
        <fullName evidence="1">Uncharacterized protein</fullName>
    </submittedName>
</protein>
<keyword evidence="2" id="KW-1185">Reference proteome</keyword>
<evidence type="ECO:0000313" key="2">
    <source>
        <dbReference type="Proteomes" id="UP001230649"/>
    </source>
</evidence>
<sequence length="75" mass="8483">MAWLRRLGGLQVNDDMYFGTSFSSADFHSTLYGSVFRLDHQFGLQVKPVLEPSKVSDNGEWGGLQHASWLISKHQ</sequence>
<gene>
    <name evidence="1" type="ORF">QFC20_001480</name>
</gene>
<dbReference type="EMBL" id="JASBWS010000009">
    <property type="protein sequence ID" value="KAJ9114339.1"/>
    <property type="molecule type" value="Genomic_DNA"/>
</dbReference>
<name>A0ACC2WRE9_9TREE</name>
<dbReference type="Proteomes" id="UP001230649">
    <property type="component" value="Unassembled WGS sequence"/>
</dbReference>
<reference evidence="1" key="1">
    <citation type="submission" date="2023-04" db="EMBL/GenBank/DDBJ databases">
        <title>Draft Genome sequencing of Naganishia species isolated from polar environments using Oxford Nanopore Technology.</title>
        <authorList>
            <person name="Leo P."/>
            <person name="Venkateswaran K."/>
        </authorList>
    </citation>
    <scope>NUCLEOTIDE SEQUENCE</scope>
    <source>
        <strain evidence="1">MNA-CCFEE 5262</strain>
    </source>
</reference>
<comment type="caution">
    <text evidence="1">The sequence shown here is derived from an EMBL/GenBank/DDBJ whole genome shotgun (WGS) entry which is preliminary data.</text>
</comment>
<proteinExistence type="predicted"/>
<accession>A0ACC2WRE9</accession>
<evidence type="ECO:0000313" key="1">
    <source>
        <dbReference type="EMBL" id="KAJ9114339.1"/>
    </source>
</evidence>
<organism evidence="1 2">
    <name type="scientific">Naganishia adeliensis</name>
    <dbReference type="NCBI Taxonomy" id="92952"/>
    <lineage>
        <taxon>Eukaryota</taxon>
        <taxon>Fungi</taxon>
        <taxon>Dikarya</taxon>
        <taxon>Basidiomycota</taxon>
        <taxon>Agaricomycotina</taxon>
        <taxon>Tremellomycetes</taxon>
        <taxon>Filobasidiales</taxon>
        <taxon>Filobasidiaceae</taxon>
        <taxon>Naganishia</taxon>
    </lineage>
</organism>